<evidence type="ECO:0000256" key="1">
    <source>
        <dbReference type="SAM" id="Phobius"/>
    </source>
</evidence>
<keyword evidence="3" id="KW-1185">Reference proteome</keyword>
<reference evidence="2 3" key="1">
    <citation type="journal article" date="2021" name="ISME Commun">
        <title>Automated analysis of genomic sequences facilitates high-throughput and comprehensive description of bacteria.</title>
        <authorList>
            <person name="Hitch T.C.A."/>
        </authorList>
    </citation>
    <scope>NUCLEOTIDE SEQUENCE [LARGE SCALE GENOMIC DNA]</scope>
    <source>
        <strain evidence="2 3">Sanger_31</strain>
    </source>
</reference>
<feature type="transmembrane region" description="Helical" evidence="1">
    <location>
        <begin position="12"/>
        <end position="30"/>
    </location>
</feature>
<evidence type="ECO:0000313" key="3">
    <source>
        <dbReference type="Proteomes" id="UP001208131"/>
    </source>
</evidence>
<comment type="caution">
    <text evidence="2">The sequence shown here is derived from an EMBL/GenBank/DDBJ whole genome shotgun (WGS) entry which is preliminary data.</text>
</comment>
<protein>
    <submittedName>
        <fullName evidence="2">Uncharacterized protein</fullName>
    </submittedName>
</protein>
<keyword evidence="1" id="KW-1133">Transmembrane helix</keyword>
<dbReference type="AlphaFoldDB" id="A0AAE3IFR5"/>
<evidence type="ECO:0000313" key="2">
    <source>
        <dbReference type="EMBL" id="MCU6705431.1"/>
    </source>
</evidence>
<organism evidence="2 3">
    <name type="scientific">Hominimerdicola aceti</name>
    <dbReference type="NCBI Taxonomy" id="2981726"/>
    <lineage>
        <taxon>Bacteria</taxon>
        <taxon>Bacillati</taxon>
        <taxon>Bacillota</taxon>
        <taxon>Clostridia</taxon>
        <taxon>Eubacteriales</taxon>
        <taxon>Oscillospiraceae</taxon>
        <taxon>Hominimerdicola</taxon>
    </lineage>
</organism>
<dbReference type="EMBL" id="JAOQJZ010000004">
    <property type="protein sequence ID" value="MCU6705431.1"/>
    <property type="molecule type" value="Genomic_DNA"/>
</dbReference>
<dbReference type="RefSeq" id="WP_267300767.1">
    <property type="nucleotide sequence ID" value="NZ_JAOQJZ010000004.1"/>
</dbReference>
<name>A0AAE3IFR5_9FIRM</name>
<gene>
    <name evidence="2" type="ORF">OCV57_05775</name>
</gene>
<dbReference type="Proteomes" id="UP001208131">
    <property type="component" value="Unassembled WGS sequence"/>
</dbReference>
<keyword evidence="1" id="KW-0812">Transmembrane</keyword>
<sequence length="429" mass="48396">MAKICNSKPVKIVLIVAIIILAIVFGFVFYQKMSDENEEKAANAPDDVSYDVPDASDIKVKKGRYYLNGDTNSYYFEITAGNHIQLHCDDMYALFEKWNPGKDDIIKEDVAYWTGEKEYKIVVTEIGTVILAVEWEYDDNSNLTGLTSGPCWLDENTLGKWGQEGDFKYVDSSEYADSSTAETVDTSYTIAIEDKIYHLSNKVLSAEEKAYIDKQAADASSTRYLYDPAQQADGAITDVKADVFRLDSKYLCIKIKCDDLYRSVQKIYTDKNGIDGNETAYVVLEPAGSNYTLADSLPDSTEISAYYIYHWYGEEPYEITDKDTIDKITAWIENAKSVCKDYPYIDGLEYGGADAYGISLEKDESSDAYESICVIDVSQYSWDTSGGMHSESKICNFSIKDDTGEFQDYNLPKEMIDEIMPLITRPNVE</sequence>
<accession>A0AAE3IFR5</accession>
<keyword evidence="1" id="KW-0472">Membrane</keyword>
<proteinExistence type="predicted"/>